<dbReference type="Proteomes" id="UP000230605">
    <property type="component" value="Chromosome 7"/>
</dbReference>
<feature type="domain" description="Peptidase S12 Pab87-related C-terminal" evidence="3">
    <location>
        <begin position="412"/>
        <end position="505"/>
    </location>
</feature>
<evidence type="ECO:0000313" key="6">
    <source>
        <dbReference type="Proteomes" id="UP000230605"/>
    </source>
</evidence>
<comment type="similarity">
    <text evidence="1">Belongs to the peptidase S12 family.</text>
</comment>
<evidence type="ECO:0000259" key="2">
    <source>
        <dbReference type="Pfam" id="PF00144"/>
    </source>
</evidence>
<dbReference type="InterPro" id="IPR021860">
    <property type="entry name" value="Peptidase_S12_Pab87-rel_C"/>
</dbReference>
<evidence type="ECO:0000259" key="3">
    <source>
        <dbReference type="Pfam" id="PF11954"/>
    </source>
</evidence>
<reference evidence="5 7" key="2">
    <citation type="submission" date="2023-09" db="EMBL/GenBank/DDBJ databases">
        <title>Complete-Gapless Cercospora beticola genome.</title>
        <authorList>
            <person name="Wyatt N.A."/>
            <person name="Spanner R.E."/>
            <person name="Bolton M.D."/>
        </authorList>
    </citation>
    <scope>NUCLEOTIDE SEQUENCE [LARGE SCALE GENOMIC DNA]</scope>
    <source>
        <strain evidence="5">Cb09-40</strain>
    </source>
</reference>
<dbReference type="EMBL" id="CP134190">
    <property type="protein sequence ID" value="WPB06669.1"/>
    <property type="molecule type" value="Genomic_DNA"/>
</dbReference>
<dbReference type="SUPFAM" id="SSF56601">
    <property type="entry name" value="beta-lactamase/transpeptidase-like"/>
    <property type="match status" value="1"/>
</dbReference>
<evidence type="ECO:0000313" key="4">
    <source>
        <dbReference type="EMBL" id="PIA92042.1"/>
    </source>
</evidence>
<dbReference type="InterPro" id="IPR012338">
    <property type="entry name" value="Beta-lactam/transpept-like"/>
</dbReference>
<dbReference type="Pfam" id="PF00144">
    <property type="entry name" value="Beta-lactamase"/>
    <property type="match status" value="1"/>
</dbReference>
<evidence type="ECO:0000313" key="7">
    <source>
        <dbReference type="Proteomes" id="UP001302367"/>
    </source>
</evidence>
<gene>
    <name evidence="4" type="ORF">CB0940_09055</name>
    <name evidence="5" type="ORF">RHO25_011328</name>
</gene>
<dbReference type="Gene3D" id="3.40.710.10">
    <property type="entry name" value="DD-peptidase/beta-lactamase superfamily"/>
    <property type="match status" value="1"/>
</dbReference>
<dbReference type="InterPro" id="IPR001466">
    <property type="entry name" value="Beta-lactam-related"/>
</dbReference>
<dbReference type="InterPro" id="IPR050491">
    <property type="entry name" value="AmpC-like"/>
</dbReference>
<organism evidence="4 6">
    <name type="scientific">Cercospora beticola</name>
    <name type="common">Sugarbeet leaf spot fungus</name>
    <dbReference type="NCBI Taxonomy" id="122368"/>
    <lineage>
        <taxon>Eukaryota</taxon>
        <taxon>Fungi</taxon>
        <taxon>Dikarya</taxon>
        <taxon>Ascomycota</taxon>
        <taxon>Pezizomycotina</taxon>
        <taxon>Dothideomycetes</taxon>
        <taxon>Dothideomycetidae</taxon>
        <taxon>Mycosphaerellales</taxon>
        <taxon>Mycosphaerellaceae</taxon>
        <taxon>Cercospora</taxon>
    </lineage>
</organism>
<dbReference type="PANTHER" id="PTHR46825">
    <property type="entry name" value="D-ALANYL-D-ALANINE-CARBOXYPEPTIDASE/ENDOPEPTIDASE AMPH"/>
    <property type="match status" value="1"/>
</dbReference>
<evidence type="ECO:0008006" key="8">
    <source>
        <dbReference type="Google" id="ProtNLM"/>
    </source>
</evidence>
<dbReference type="PANTHER" id="PTHR46825:SF9">
    <property type="entry name" value="BETA-LACTAMASE-RELATED DOMAIN-CONTAINING PROTEIN"/>
    <property type="match status" value="1"/>
</dbReference>
<protein>
    <recommendedName>
        <fullName evidence="8">Beta-lactamase-related domain-containing protein</fullName>
    </recommendedName>
</protein>
<accession>A0A2G5HIK1</accession>
<dbReference type="Proteomes" id="UP001302367">
    <property type="component" value="Chromosome 7"/>
</dbReference>
<sequence length="516" mass="57201">MDFFLSPQCGARVSRLLADHHVVGLAVSLVQGRRLESRAYGRAALDPPRDFTADTAVPVGSAAKCLTAAAVALLVADDDAHPDVQWEAEMRHLLPADFALPGASDVAVSDLLCHRTGLPRHELALLGSGAARPDDARSITRKLRHLALAAPPRHSFIYCNLTYTVASYLVEAKSGDPFAAYLERRLFEPLHMHSTCLGHARAKAKALRIAEGYSWDRKSKQHCVMPHIDGAELQGAGNIFSTAGDYAKWIRAMMQREDPITEHVFNALTESRICQDADLDLFYAFGWDVRRYQGHTLLLHNGGEAGSATVHFFIADLQFGGAIVSNSAHADSLLGQLMYLFIDEAQRSTSSPSVHDMSQLALEEEWPDTASECGSVASSEDHVYSIDDAMREEEQIVQHLCPGIKTFQPLLLPLEVYTGRYWNPGYQQIILQARADQLFADCSERSCGFTLTYKHICDNTKFIAYMRMAEGGNDIPLSAVFEIENNRAWKVGIRLEDMLPQHIWFSRLEDSSIDGI</sequence>
<feature type="domain" description="Beta-lactamase-related" evidence="2">
    <location>
        <begin position="13"/>
        <end position="330"/>
    </location>
</feature>
<proteinExistence type="inferred from homology"/>
<evidence type="ECO:0000313" key="5">
    <source>
        <dbReference type="EMBL" id="WPB06669.1"/>
    </source>
</evidence>
<reference evidence="4 6" key="1">
    <citation type="submission" date="2015-10" db="EMBL/GenBank/DDBJ databases">
        <title>The cercosporin biosynthetic gene cluster was horizontally transferred to several fungal lineages and shown to be expanded in Cercospora beticola based on microsynteny with recipient genomes.</title>
        <authorList>
            <person name="De Jonge R."/>
            <person name="Ebert M.K."/>
            <person name="Suttle J.C."/>
            <person name="Jurick Ii W.M."/>
            <person name="Secor G.A."/>
            <person name="Thomma B.P."/>
            <person name="Van De Peer Y."/>
            <person name="Bolton M.D."/>
        </authorList>
    </citation>
    <scope>NUCLEOTIDE SEQUENCE [LARGE SCALE GENOMIC DNA]</scope>
    <source>
        <strain evidence="4 6">09-40</strain>
    </source>
</reference>
<dbReference type="EMBL" id="LKMD01000106">
    <property type="protein sequence ID" value="PIA92042.1"/>
    <property type="molecule type" value="Genomic_DNA"/>
</dbReference>
<dbReference type="AlphaFoldDB" id="A0A2G5HIK1"/>
<keyword evidence="7" id="KW-1185">Reference proteome</keyword>
<evidence type="ECO:0000256" key="1">
    <source>
        <dbReference type="ARBA" id="ARBA00038215"/>
    </source>
</evidence>
<dbReference type="Pfam" id="PF11954">
    <property type="entry name" value="DUF3471"/>
    <property type="match status" value="1"/>
</dbReference>
<dbReference type="OrthoDB" id="5946976at2759"/>
<name>A0A2G5HIK1_CERBT</name>